<evidence type="ECO:0000313" key="2">
    <source>
        <dbReference type="EMBL" id="CAE0609245.1"/>
    </source>
</evidence>
<evidence type="ECO:0000256" key="1">
    <source>
        <dbReference type="ARBA" id="ARBA00023002"/>
    </source>
</evidence>
<protein>
    <recommendedName>
        <fullName evidence="4">Protochlorophyllide reductase</fullName>
    </recommendedName>
</protein>
<dbReference type="PANTHER" id="PTHR43157:SF31">
    <property type="entry name" value="PHOSPHATIDYLINOSITOL-GLYCAN BIOSYNTHESIS CLASS F PROTEIN"/>
    <property type="match status" value="1"/>
</dbReference>
<dbReference type="EMBL" id="HBIS01003409">
    <property type="protein sequence ID" value="CAE0609246.1"/>
    <property type="molecule type" value="Transcribed_RNA"/>
</dbReference>
<accession>A0A6U9QF72</accession>
<dbReference type="InterPro" id="IPR002347">
    <property type="entry name" value="SDR_fam"/>
</dbReference>
<evidence type="ECO:0000313" key="3">
    <source>
        <dbReference type="EMBL" id="CAE0609246.1"/>
    </source>
</evidence>
<dbReference type="SUPFAM" id="SSF51735">
    <property type="entry name" value="NAD(P)-binding Rossmann-fold domains"/>
    <property type="match status" value="1"/>
</dbReference>
<dbReference type="EMBL" id="HBIS01003408">
    <property type="protein sequence ID" value="CAE0609245.1"/>
    <property type="molecule type" value="Transcribed_RNA"/>
</dbReference>
<dbReference type="Pfam" id="PF00106">
    <property type="entry name" value="adh_short"/>
    <property type="match status" value="1"/>
</dbReference>
<sequence>MALVGRTCVVTGANSGIGKALVQRLVQQGANVVLACRDVKRAEETVDALKKEEKDGQMVAKELDLASFRSVREFAEGMSGEPIHVLLHNAGVMMPHAVLTEDEVETTLQVNALSPLLLSILLRPNLEMAAKGGEKRNTRIVYVGSSLEKNGDIQSLLDGTMFKGVASFAPEDNSWWRPNVKKTMATYANAKLVGTMCSYRLAREWDHLEGIGVYVVSPGVVNTSLNRFLPVWLRTLIAPLQYLILRSPNQGAETPFWAATCDDPLVLQGNGQYFKDLKPHRSSETSRSTELQDEVWKRCMSALKADLPQTSAQTKETDTIF</sequence>
<dbReference type="InterPro" id="IPR036291">
    <property type="entry name" value="NAD(P)-bd_dom_sf"/>
</dbReference>
<dbReference type="AlphaFoldDB" id="A0A6U9QF72"/>
<dbReference type="Gene3D" id="3.40.50.720">
    <property type="entry name" value="NAD(P)-binding Rossmann-like Domain"/>
    <property type="match status" value="1"/>
</dbReference>
<organism evidence="3">
    <name type="scientific">Picocystis salinarum</name>
    <dbReference type="NCBI Taxonomy" id="88271"/>
    <lineage>
        <taxon>Eukaryota</taxon>
        <taxon>Viridiplantae</taxon>
        <taxon>Chlorophyta</taxon>
        <taxon>Picocystophyceae</taxon>
        <taxon>Picocystales</taxon>
        <taxon>Picocystaceae</taxon>
        <taxon>Picocystis</taxon>
    </lineage>
</organism>
<evidence type="ECO:0008006" key="4">
    <source>
        <dbReference type="Google" id="ProtNLM"/>
    </source>
</evidence>
<reference evidence="3" key="1">
    <citation type="submission" date="2021-01" db="EMBL/GenBank/DDBJ databases">
        <authorList>
            <person name="Corre E."/>
            <person name="Pelletier E."/>
            <person name="Niang G."/>
            <person name="Scheremetjew M."/>
            <person name="Finn R."/>
            <person name="Kale V."/>
            <person name="Holt S."/>
            <person name="Cochrane G."/>
            <person name="Meng A."/>
            <person name="Brown T."/>
            <person name="Cohen L."/>
        </authorList>
    </citation>
    <scope>NUCLEOTIDE SEQUENCE</scope>
    <source>
        <strain evidence="3">CCMP1897</strain>
    </source>
</reference>
<proteinExistence type="predicted"/>
<name>A0A6U9QF72_9CHLO</name>
<dbReference type="GO" id="GO:0016491">
    <property type="term" value="F:oxidoreductase activity"/>
    <property type="evidence" value="ECO:0007669"/>
    <property type="project" value="UniProtKB-KW"/>
</dbReference>
<dbReference type="PANTHER" id="PTHR43157">
    <property type="entry name" value="PHOSPHATIDYLINOSITOL-GLYCAN BIOSYNTHESIS CLASS F PROTEIN-RELATED"/>
    <property type="match status" value="1"/>
</dbReference>
<dbReference type="PRINTS" id="PR00081">
    <property type="entry name" value="GDHRDH"/>
</dbReference>
<gene>
    <name evidence="2" type="ORF">PSAL00342_LOCUS3064</name>
    <name evidence="3" type="ORF">PSAL00342_LOCUS3065</name>
</gene>
<keyword evidence="1" id="KW-0560">Oxidoreductase</keyword>